<dbReference type="SUPFAM" id="SSF103365">
    <property type="entry name" value="Hypothetical protein PH1602"/>
    <property type="match status" value="1"/>
</dbReference>
<dbReference type="EC" id="6.5.1.-" evidence="9"/>
<proteinExistence type="inferred from homology"/>
<comment type="catalytic activity">
    <reaction evidence="7">
        <text>a 3'-end 3'-phospho-ribonucleotide-RNA + a 5'-end dephospho-ribonucleoside-RNA + GTP = a ribonucleotidyl-ribonucleotide-RNA + GMP + diphosphate</text>
        <dbReference type="Rhea" id="RHEA:68076"/>
        <dbReference type="Rhea" id="RHEA-COMP:10463"/>
        <dbReference type="Rhea" id="RHEA-COMP:13936"/>
        <dbReference type="Rhea" id="RHEA-COMP:17355"/>
        <dbReference type="ChEBI" id="CHEBI:33019"/>
        <dbReference type="ChEBI" id="CHEBI:37565"/>
        <dbReference type="ChEBI" id="CHEBI:58115"/>
        <dbReference type="ChEBI" id="CHEBI:83062"/>
        <dbReference type="ChEBI" id="CHEBI:138284"/>
        <dbReference type="ChEBI" id="CHEBI:173118"/>
        <dbReference type="EC" id="6.5.1.8"/>
    </reaction>
</comment>
<evidence type="ECO:0000256" key="1">
    <source>
        <dbReference type="ARBA" id="ARBA00022598"/>
    </source>
</evidence>
<dbReference type="Pfam" id="PF01139">
    <property type="entry name" value="RtcB"/>
    <property type="match status" value="1"/>
</dbReference>
<reference evidence="10" key="1">
    <citation type="submission" date="2020-10" db="EMBL/GenBank/DDBJ databases">
        <title>Sequencing the genomes of 1000 actinobacteria strains.</title>
        <authorList>
            <person name="Klenk H.-P."/>
        </authorList>
    </citation>
    <scope>NUCLEOTIDE SEQUENCE</scope>
    <source>
        <strain evidence="10">DSM 46832</strain>
    </source>
</reference>
<dbReference type="GO" id="GO:0003972">
    <property type="term" value="F:RNA ligase (ATP) activity"/>
    <property type="evidence" value="ECO:0007669"/>
    <property type="project" value="TreeGrafter"/>
</dbReference>
<organism evidence="10 11">
    <name type="scientific">Plantactinospora soyae</name>
    <dbReference type="NCBI Taxonomy" id="1544732"/>
    <lineage>
        <taxon>Bacteria</taxon>
        <taxon>Bacillati</taxon>
        <taxon>Actinomycetota</taxon>
        <taxon>Actinomycetes</taxon>
        <taxon>Micromonosporales</taxon>
        <taxon>Micromonosporaceae</taxon>
        <taxon>Plantactinospora</taxon>
    </lineage>
</organism>
<keyword evidence="3" id="KW-0547">Nucleotide-binding</keyword>
<comment type="similarity">
    <text evidence="9">Belongs to the RtcB family.</text>
</comment>
<name>A0A927MEF3_9ACTN</name>
<evidence type="ECO:0000256" key="9">
    <source>
        <dbReference type="RuleBase" id="RU371113"/>
    </source>
</evidence>
<evidence type="ECO:0000313" key="10">
    <source>
        <dbReference type="EMBL" id="MBE1489595.1"/>
    </source>
</evidence>
<dbReference type="PANTHER" id="PTHR11118">
    <property type="entry name" value="RNA-SPLICING LIGASE RTCB HOMOLOG"/>
    <property type="match status" value="1"/>
</dbReference>
<keyword evidence="11" id="KW-1185">Reference proteome</keyword>
<evidence type="ECO:0000256" key="3">
    <source>
        <dbReference type="ARBA" id="ARBA00022741"/>
    </source>
</evidence>
<dbReference type="GO" id="GO:0005525">
    <property type="term" value="F:GTP binding"/>
    <property type="evidence" value="ECO:0007669"/>
    <property type="project" value="UniProtKB-KW"/>
</dbReference>
<dbReference type="RefSeq" id="WP_192769044.1">
    <property type="nucleotide sequence ID" value="NZ_JADBEB010000001.1"/>
</dbReference>
<evidence type="ECO:0000256" key="7">
    <source>
        <dbReference type="ARBA" id="ARBA00047746"/>
    </source>
</evidence>
<dbReference type="EMBL" id="JADBEB010000001">
    <property type="protein sequence ID" value="MBE1489595.1"/>
    <property type="molecule type" value="Genomic_DNA"/>
</dbReference>
<dbReference type="GO" id="GO:0006396">
    <property type="term" value="P:RNA processing"/>
    <property type="evidence" value="ECO:0007669"/>
    <property type="project" value="InterPro"/>
</dbReference>
<evidence type="ECO:0000256" key="6">
    <source>
        <dbReference type="ARBA" id="ARBA00023211"/>
    </source>
</evidence>
<dbReference type="GO" id="GO:0046872">
    <property type="term" value="F:metal ion binding"/>
    <property type="evidence" value="ECO:0007669"/>
    <property type="project" value="UniProtKB-UniRule"/>
</dbReference>
<evidence type="ECO:0000256" key="5">
    <source>
        <dbReference type="ARBA" id="ARBA00023134"/>
    </source>
</evidence>
<keyword evidence="2 8" id="KW-0479">Metal-binding</keyword>
<dbReference type="GO" id="GO:0042245">
    <property type="term" value="P:RNA repair"/>
    <property type="evidence" value="ECO:0007669"/>
    <property type="project" value="UniProtKB-KW"/>
</dbReference>
<comment type="caution">
    <text evidence="10">The sequence shown here is derived from an EMBL/GenBank/DDBJ whole genome shotgun (WGS) entry which is preliminary data.</text>
</comment>
<keyword evidence="1 9" id="KW-0436">Ligase</keyword>
<evidence type="ECO:0000256" key="4">
    <source>
        <dbReference type="ARBA" id="ARBA00022800"/>
    </source>
</evidence>
<evidence type="ECO:0000256" key="2">
    <source>
        <dbReference type="ARBA" id="ARBA00022723"/>
    </source>
</evidence>
<feature type="binding site" evidence="8">
    <location>
        <position position="203"/>
    </location>
    <ligand>
        <name>Mn(2+)</name>
        <dbReference type="ChEBI" id="CHEBI:29035"/>
        <label>2</label>
    </ligand>
</feature>
<keyword evidence="6 8" id="KW-0464">Manganese</keyword>
<evidence type="ECO:0000313" key="11">
    <source>
        <dbReference type="Proteomes" id="UP000649753"/>
    </source>
</evidence>
<dbReference type="Gene3D" id="3.90.1860.10">
    <property type="entry name" value="tRNA-splicing ligase RtcB"/>
    <property type="match status" value="1"/>
</dbReference>
<dbReference type="PANTHER" id="PTHR11118:SF1">
    <property type="entry name" value="RNA-SPLICING LIGASE RTCB HOMOLOG"/>
    <property type="match status" value="1"/>
</dbReference>
<comment type="cofactor">
    <cofactor evidence="8 9">
        <name>Mn(2+)</name>
        <dbReference type="ChEBI" id="CHEBI:29035"/>
    </cofactor>
    <text evidence="8 9">Binds 2 manganese ions per subunit.</text>
</comment>
<feature type="binding site" evidence="8">
    <location>
        <position position="172"/>
    </location>
    <ligand>
        <name>Mn(2+)</name>
        <dbReference type="ChEBI" id="CHEBI:29035"/>
        <label>1</label>
    </ligand>
</feature>
<gene>
    <name evidence="9" type="primary">rtcB</name>
    <name evidence="10" type="ORF">H4W31_005233</name>
</gene>
<dbReference type="AlphaFoldDB" id="A0A927MEF3"/>
<keyword evidence="4" id="KW-0692">RNA repair</keyword>
<dbReference type="GO" id="GO:0170057">
    <property type="term" value="F:RNA ligase (GTP) activity"/>
    <property type="evidence" value="ECO:0007669"/>
    <property type="project" value="UniProtKB-EC"/>
</dbReference>
<dbReference type="Proteomes" id="UP000649753">
    <property type="component" value="Unassembled WGS sequence"/>
</dbReference>
<accession>A0A927MEF3</accession>
<keyword evidence="5" id="KW-0342">GTP-binding</keyword>
<dbReference type="InterPro" id="IPR036025">
    <property type="entry name" value="RtcB-like_sf"/>
</dbReference>
<protein>
    <recommendedName>
        <fullName evidence="9">tRNA-splicing ligase RtcB</fullName>
        <ecNumber evidence="9">6.5.1.-</ecNumber>
    </recommendedName>
</protein>
<evidence type="ECO:0000256" key="8">
    <source>
        <dbReference type="PIRSR" id="PIRSR601233-3"/>
    </source>
</evidence>
<dbReference type="InterPro" id="IPR001233">
    <property type="entry name" value="RtcB"/>
</dbReference>
<sequence>MTLHEHYLPAARRLLDAAGLRRSLDEIRRLPGIETVDVFPDVTVKDWGFPSGLAIRSRGYLYPLAVPDPGSGYHVSALPMHRDQLGPDEVRALYDAVASSVNHRDLRYEYPKVDLDRVLADGLDYAAQLHPDLGGPAAEPADRGWHRAGVVARFDDDLKATLRRSLGGADGHYVAVQWIQQLLDPETAQRHGLRTGQLVLIIHIGARPMREYIYRRYGLPAAEHSLHDGTALPEQLRTGIFAVRSDSPYGEAYLDCAAASANFGYFNRHLVRLNVLAALAPRWGDLTGQAPLLQHRHHTELSIAADQTVTARRGIQRLDADAGGEWLPDRRDPLSYVAGGEFGSSYLVTTTDPDRYANLCGHGIPEWQPVGRFRDQIDDCLPHARAAVRNSAFAPATFARDVANLEETTAHVCDIGMARPVARLYPLANFRSPI</sequence>
<comment type="subunit">
    <text evidence="9">Monomer.</text>
</comment>